<reference evidence="2 3" key="1">
    <citation type="submission" date="2020-01" db="EMBL/GenBank/DDBJ databases">
        <title>Genetics and antimicrobial susceptibilities of Nocardia species isolated from the soil; a comparison with species isolated from humans.</title>
        <authorList>
            <person name="Carrasco G."/>
            <person name="Monzon S."/>
            <person name="Sansegundo M."/>
            <person name="Garcia E."/>
            <person name="Garrido N."/>
            <person name="Medina M.J."/>
            <person name="Villalon P."/>
            <person name="Ramirez-Arocha A.C."/>
            <person name="Jimenez P."/>
            <person name="Cuesta I."/>
            <person name="Valdezate S."/>
        </authorList>
    </citation>
    <scope>NUCLEOTIDE SEQUENCE [LARGE SCALE GENOMIC DNA]</scope>
    <source>
        <strain evidence="2 3">CNM20110639</strain>
    </source>
</reference>
<proteinExistence type="predicted"/>
<sequence>MVNYGEEIERVVEESRWRSAKLREEIADINQRTAEKSRALAERSAGEMRQFWDDHREEFHKAQEQADAEAEKERLAAEERERLEAEAREQRDAIARSMAARRSKDVVAPIDEDDDEESQYYQRKSWLV</sequence>
<feature type="compositionally biased region" description="Basic and acidic residues" evidence="1">
    <location>
        <begin position="59"/>
        <end position="94"/>
    </location>
</feature>
<comment type="caution">
    <text evidence="2">The sequence shown here is derived from an EMBL/GenBank/DDBJ whole genome shotgun (WGS) entry which is preliminary data.</text>
</comment>
<feature type="region of interest" description="Disordered" evidence="1">
    <location>
        <begin position="59"/>
        <end position="128"/>
    </location>
</feature>
<organism evidence="2 3">
    <name type="scientific">Nocardia cyriacigeorgica</name>
    <dbReference type="NCBI Taxonomy" id="135487"/>
    <lineage>
        <taxon>Bacteria</taxon>
        <taxon>Bacillati</taxon>
        <taxon>Actinomycetota</taxon>
        <taxon>Actinomycetes</taxon>
        <taxon>Mycobacteriales</taxon>
        <taxon>Nocardiaceae</taxon>
        <taxon>Nocardia</taxon>
    </lineage>
</organism>
<accession>A0A6P1DAP3</accession>
<dbReference type="AlphaFoldDB" id="A0A6P1DAP3"/>
<dbReference type="EMBL" id="JAAGUZ010000102">
    <property type="protein sequence ID" value="NEW47786.1"/>
    <property type="molecule type" value="Genomic_DNA"/>
</dbReference>
<gene>
    <name evidence="2" type="ORF">GV789_25615</name>
</gene>
<protein>
    <submittedName>
        <fullName evidence="2">Uncharacterized protein</fullName>
    </submittedName>
</protein>
<name>A0A6P1DAP3_9NOCA</name>
<evidence type="ECO:0000313" key="3">
    <source>
        <dbReference type="Proteomes" id="UP000468928"/>
    </source>
</evidence>
<dbReference type="RefSeq" id="WP_163826226.1">
    <property type="nucleotide sequence ID" value="NZ_JAAGUX010000041.1"/>
</dbReference>
<dbReference type="Proteomes" id="UP000468928">
    <property type="component" value="Unassembled WGS sequence"/>
</dbReference>
<evidence type="ECO:0000256" key="1">
    <source>
        <dbReference type="SAM" id="MobiDB-lite"/>
    </source>
</evidence>
<evidence type="ECO:0000313" key="2">
    <source>
        <dbReference type="EMBL" id="NEW47786.1"/>
    </source>
</evidence>